<evidence type="ECO:0000256" key="3">
    <source>
        <dbReference type="ARBA" id="ARBA00022989"/>
    </source>
</evidence>
<feature type="transmembrane region" description="Helical" evidence="7">
    <location>
        <begin position="16"/>
        <end position="34"/>
    </location>
</feature>
<evidence type="ECO:0000256" key="2">
    <source>
        <dbReference type="ARBA" id="ARBA00022692"/>
    </source>
</evidence>
<feature type="transmembrane region" description="Helical" evidence="7">
    <location>
        <begin position="123"/>
        <end position="146"/>
    </location>
</feature>
<keyword evidence="3 7" id="KW-1133">Transmembrane helix</keyword>
<feature type="transmembrane region" description="Helical" evidence="7">
    <location>
        <begin position="180"/>
        <end position="198"/>
    </location>
</feature>
<comment type="subcellular location">
    <subcellularLocation>
        <location evidence="1">Membrane</location>
        <topology evidence="1">Multi-pass membrane protein</topology>
    </subcellularLocation>
</comment>
<reference evidence="9 10" key="1">
    <citation type="submission" date="2018-02" db="EMBL/GenBank/DDBJ databases">
        <title>The genomes of Aspergillus section Nigri reveals drivers in fungal speciation.</title>
        <authorList>
            <consortium name="DOE Joint Genome Institute"/>
            <person name="Vesth T.C."/>
            <person name="Nybo J."/>
            <person name="Theobald S."/>
            <person name="Brandl J."/>
            <person name="Frisvad J.C."/>
            <person name="Nielsen K.F."/>
            <person name="Lyhne E.K."/>
            <person name="Kogle M.E."/>
            <person name="Kuo A."/>
            <person name="Riley R."/>
            <person name="Clum A."/>
            <person name="Nolan M."/>
            <person name="Lipzen A."/>
            <person name="Salamov A."/>
            <person name="Henrissat B."/>
            <person name="Wiebenga A."/>
            <person name="De vries R.P."/>
            <person name="Grigoriev I.V."/>
            <person name="Mortensen U.H."/>
            <person name="Andersen M.R."/>
            <person name="Baker S.E."/>
        </authorList>
    </citation>
    <scope>NUCLEOTIDE SEQUENCE [LARGE SCALE GENOMIC DNA]</scope>
    <source>
        <strain evidence="9 10">CBS 707.79</strain>
    </source>
</reference>
<name>A0A319D2F0_9EURO</name>
<dbReference type="GO" id="GO:0016020">
    <property type="term" value="C:membrane"/>
    <property type="evidence" value="ECO:0007669"/>
    <property type="project" value="UniProtKB-SubCell"/>
</dbReference>
<evidence type="ECO:0000256" key="4">
    <source>
        <dbReference type="ARBA" id="ARBA00023136"/>
    </source>
</evidence>
<dbReference type="InterPro" id="IPR052337">
    <property type="entry name" value="SAT4-like"/>
</dbReference>
<feature type="domain" description="Rhodopsin" evidence="8">
    <location>
        <begin position="30"/>
        <end position="269"/>
    </location>
</feature>
<feature type="transmembrane region" description="Helical" evidence="7">
    <location>
        <begin position="89"/>
        <end position="111"/>
    </location>
</feature>
<keyword evidence="10" id="KW-1185">Reference proteome</keyword>
<evidence type="ECO:0000259" key="8">
    <source>
        <dbReference type="Pfam" id="PF20684"/>
    </source>
</evidence>
<dbReference type="STRING" id="1448320.A0A319D2F0"/>
<evidence type="ECO:0000256" key="6">
    <source>
        <dbReference type="SAM" id="MobiDB-lite"/>
    </source>
</evidence>
<dbReference type="EMBL" id="KZ825946">
    <property type="protein sequence ID" value="PYH91410.1"/>
    <property type="molecule type" value="Genomic_DNA"/>
</dbReference>
<feature type="transmembrane region" description="Helical" evidence="7">
    <location>
        <begin position="46"/>
        <end position="69"/>
    </location>
</feature>
<feature type="transmembrane region" description="Helical" evidence="7">
    <location>
        <begin position="254"/>
        <end position="273"/>
    </location>
</feature>
<sequence>MGSSSNNSSGLALERGLWAGAAVATVIVTLRVIAKFKIHHFRVDDVLMLVSLALTIASTVCLTLCVNYGFGSDLTKLPPHDQKGVLKYIAIQVPLVTFSTGIARFSFVLYLVGILGGNKKYSIALWTAGVLQLACNIVSAILPLSICRDVRILWDITVKTTCGNSTDVVNFSYFSSSVNTATDLFLAVFPTIIFWSLNLKMRIKISLITLLSLGVVAMAASIIKTTKLDEVPSVTNLGAGGAVGLIRWGYAENLIIIITSSVPCVRPLLMSSVRKFSSAARSRSYELTGPFSGNKGTAKNATAQSRMHEQHTSENQDDADSIEQILKDIHLPNSVLESGRGGIKKQVEISVSRSGL</sequence>
<dbReference type="Proteomes" id="UP000247810">
    <property type="component" value="Unassembled WGS sequence"/>
</dbReference>
<dbReference type="PANTHER" id="PTHR33048:SF155">
    <property type="entry name" value="INTEGRAL MEMBRANE PROTEIN"/>
    <property type="match status" value="1"/>
</dbReference>
<dbReference type="VEuPathDB" id="FungiDB:BO71DRAFT_452134"/>
<feature type="transmembrane region" description="Helical" evidence="7">
    <location>
        <begin position="205"/>
        <end position="223"/>
    </location>
</feature>
<dbReference type="Pfam" id="PF20684">
    <property type="entry name" value="Fung_rhodopsin"/>
    <property type="match status" value="1"/>
</dbReference>
<dbReference type="PANTHER" id="PTHR33048">
    <property type="entry name" value="PTH11-LIKE INTEGRAL MEMBRANE PROTEIN (AFU_ORTHOLOGUE AFUA_5G11245)"/>
    <property type="match status" value="1"/>
</dbReference>
<feature type="compositionally biased region" description="Polar residues" evidence="6">
    <location>
        <begin position="294"/>
        <end position="305"/>
    </location>
</feature>
<comment type="similarity">
    <text evidence="5">Belongs to the SAT4 family.</text>
</comment>
<accession>A0A319D2F0</accession>
<organism evidence="9 10">
    <name type="scientific">Aspergillus ellipticus CBS 707.79</name>
    <dbReference type="NCBI Taxonomy" id="1448320"/>
    <lineage>
        <taxon>Eukaryota</taxon>
        <taxon>Fungi</taxon>
        <taxon>Dikarya</taxon>
        <taxon>Ascomycota</taxon>
        <taxon>Pezizomycotina</taxon>
        <taxon>Eurotiomycetes</taxon>
        <taxon>Eurotiomycetidae</taxon>
        <taxon>Eurotiales</taxon>
        <taxon>Aspergillaceae</taxon>
        <taxon>Aspergillus</taxon>
        <taxon>Aspergillus subgen. Circumdati</taxon>
    </lineage>
</organism>
<gene>
    <name evidence="9" type="ORF">BO71DRAFT_452134</name>
</gene>
<evidence type="ECO:0000313" key="9">
    <source>
        <dbReference type="EMBL" id="PYH91410.1"/>
    </source>
</evidence>
<protein>
    <recommendedName>
        <fullName evidence="8">Rhodopsin domain-containing protein</fullName>
    </recommendedName>
</protein>
<evidence type="ECO:0000313" key="10">
    <source>
        <dbReference type="Proteomes" id="UP000247810"/>
    </source>
</evidence>
<proteinExistence type="inferred from homology"/>
<dbReference type="OrthoDB" id="5429740at2759"/>
<feature type="region of interest" description="Disordered" evidence="6">
    <location>
        <begin position="290"/>
        <end position="318"/>
    </location>
</feature>
<dbReference type="AlphaFoldDB" id="A0A319D2F0"/>
<evidence type="ECO:0000256" key="7">
    <source>
        <dbReference type="SAM" id="Phobius"/>
    </source>
</evidence>
<evidence type="ECO:0000256" key="1">
    <source>
        <dbReference type="ARBA" id="ARBA00004141"/>
    </source>
</evidence>
<evidence type="ECO:0000256" key="5">
    <source>
        <dbReference type="ARBA" id="ARBA00038359"/>
    </source>
</evidence>
<keyword evidence="4 7" id="KW-0472">Membrane</keyword>
<keyword evidence="2 7" id="KW-0812">Transmembrane</keyword>
<dbReference type="InterPro" id="IPR049326">
    <property type="entry name" value="Rhodopsin_dom_fungi"/>
</dbReference>